<comment type="subcellular location">
    <subcellularLocation>
        <location evidence="1">Cell membrane</location>
        <topology evidence="1">Single-pass membrane protein</topology>
    </subcellularLocation>
</comment>
<reference evidence="11 12" key="1">
    <citation type="submission" date="2024-09" db="EMBL/GenBank/DDBJ databases">
        <authorList>
            <person name="Sun Q."/>
            <person name="Mori K."/>
        </authorList>
    </citation>
    <scope>NUCLEOTIDE SEQUENCE [LARGE SCALE GENOMIC DNA]</scope>
    <source>
        <strain evidence="11 12">TISTR 1856</strain>
    </source>
</reference>
<feature type="compositionally biased region" description="Polar residues" evidence="10">
    <location>
        <begin position="83"/>
        <end position="100"/>
    </location>
</feature>
<evidence type="ECO:0000256" key="6">
    <source>
        <dbReference type="ARBA" id="ARBA00022927"/>
    </source>
</evidence>
<protein>
    <submittedName>
        <fullName evidence="11">Preprotein translocase subunit YajC</fullName>
    </submittedName>
</protein>
<evidence type="ECO:0000313" key="12">
    <source>
        <dbReference type="Proteomes" id="UP001589748"/>
    </source>
</evidence>
<dbReference type="Pfam" id="PF02699">
    <property type="entry name" value="YajC"/>
    <property type="match status" value="1"/>
</dbReference>
<dbReference type="InterPro" id="IPR003849">
    <property type="entry name" value="Preprotein_translocase_YajC"/>
</dbReference>
<evidence type="ECO:0000256" key="2">
    <source>
        <dbReference type="ARBA" id="ARBA00006742"/>
    </source>
</evidence>
<keyword evidence="9" id="KW-0472">Membrane</keyword>
<comment type="caution">
    <text evidence="11">The sequence shown here is derived from an EMBL/GenBank/DDBJ whole genome shotgun (WGS) entry which is preliminary data.</text>
</comment>
<dbReference type="SMART" id="SM01323">
    <property type="entry name" value="YajC"/>
    <property type="match status" value="1"/>
</dbReference>
<evidence type="ECO:0000313" key="11">
    <source>
        <dbReference type="EMBL" id="MFB9377855.1"/>
    </source>
</evidence>
<keyword evidence="6" id="KW-0653">Protein transport</keyword>
<keyword evidence="5" id="KW-0812">Transmembrane</keyword>
<evidence type="ECO:0000256" key="5">
    <source>
        <dbReference type="ARBA" id="ARBA00022692"/>
    </source>
</evidence>
<name>A0ABV5LUV9_9ACTN</name>
<dbReference type="PANTHER" id="PTHR33909">
    <property type="entry name" value="SEC TRANSLOCON ACCESSORY COMPLEX SUBUNIT YAJC"/>
    <property type="match status" value="1"/>
</dbReference>
<keyword evidence="4" id="KW-1003">Cell membrane</keyword>
<keyword evidence="8" id="KW-0811">Translocation</keyword>
<evidence type="ECO:0000256" key="7">
    <source>
        <dbReference type="ARBA" id="ARBA00022989"/>
    </source>
</evidence>
<evidence type="ECO:0000256" key="4">
    <source>
        <dbReference type="ARBA" id="ARBA00022475"/>
    </source>
</evidence>
<evidence type="ECO:0000256" key="9">
    <source>
        <dbReference type="ARBA" id="ARBA00023136"/>
    </source>
</evidence>
<keyword evidence="12" id="KW-1185">Reference proteome</keyword>
<dbReference type="EMBL" id="JBHMDM010000007">
    <property type="protein sequence ID" value="MFB9377855.1"/>
    <property type="molecule type" value="Genomic_DNA"/>
</dbReference>
<dbReference type="Proteomes" id="UP001589748">
    <property type="component" value="Unassembled WGS sequence"/>
</dbReference>
<proteinExistence type="inferred from homology"/>
<evidence type="ECO:0000256" key="1">
    <source>
        <dbReference type="ARBA" id="ARBA00004162"/>
    </source>
</evidence>
<dbReference type="NCBIfam" id="TIGR00739">
    <property type="entry name" value="yajC"/>
    <property type="match status" value="1"/>
</dbReference>
<feature type="region of interest" description="Disordered" evidence="10">
    <location>
        <begin position="82"/>
        <end position="120"/>
    </location>
</feature>
<sequence length="120" mass="12920">MEGQLFFLLLMGALLVWMITRTRKQQKNQQQLQNSVAPGSEVMTTSGTYGRVVGVEDDAVQLEIAPGVVTRWSRRAVARVLTNADTPVETTPGSAATTEDSVGGIDLTKPAGAEDDTRRS</sequence>
<keyword evidence="3" id="KW-0813">Transport</keyword>
<keyword evidence="7" id="KW-1133">Transmembrane helix</keyword>
<accession>A0ABV5LUV9</accession>
<evidence type="ECO:0000256" key="10">
    <source>
        <dbReference type="SAM" id="MobiDB-lite"/>
    </source>
</evidence>
<evidence type="ECO:0000256" key="3">
    <source>
        <dbReference type="ARBA" id="ARBA00022448"/>
    </source>
</evidence>
<organism evidence="11 12">
    <name type="scientific">Kineococcus gynurae</name>
    <dbReference type="NCBI Taxonomy" id="452979"/>
    <lineage>
        <taxon>Bacteria</taxon>
        <taxon>Bacillati</taxon>
        <taxon>Actinomycetota</taxon>
        <taxon>Actinomycetes</taxon>
        <taxon>Kineosporiales</taxon>
        <taxon>Kineosporiaceae</taxon>
        <taxon>Kineococcus</taxon>
    </lineage>
</organism>
<comment type="similarity">
    <text evidence="2">Belongs to the YajC family.</text>
</comment>
<dbReference type="PANTHER" id="PTHR33909:SF1">
    <property type="entry name" value="SEC TRANSLOCON ACCESSORY COMPLEX SUBUNIT YAJC"/>
    <property type="match status" value="1"/>
</dbReference>
<dbReference type="RefSeq" id="WP_380137775.1">
    <property type="nucleotide sequence ID" value="NZ_JBHLUI010000008.1"/>
</dbReference>
<evidence type="ECO:0000256" key="8">
    <source>
        <dbReference type="ARBA" id="ARBA00023010"/>
    </source>
</evidence>
<gene>
    <name evidence="11" type="primary">yajC</name>
    <name evidence="11" type="ORF">ACFFVI_12840</name>
</gene>